<organism evidence="2 3">
    <name type="scientific">Nyssa sinensis</name>
    <dbReference type="NCBI Taxonomy" id="561372"/>
    <lineage>
        <taxon>Eukaryota</taxon>
        <taxon>Viridiplantae</taxon>
        <taxon>Streptophyta</taxon>
        <taxon>Embryophyta</taxon>
        <taxon>Tracheophyta</taxon>
        <taxon>Spermatophyta</taxon>
        <taxon>Magnoliopsida</taxon>
        <taxon>eudicotyledons</taxon>
        <taxon>Gunneridae</taxon>
        <taxon>Pentapetalae</taxon>
        <taxon>asterids</taxon>
        <taxon>Cornales</taxon>
        <taxon>Nyssaceae</taxon>
        <taxon>Nyssa</taxon>
    </lineage>
</organism>
<reference evidence="2 3" key="1">
    <citation type="submission" date="2019-09" db="EMBL/GenBank/DDBJ databases">
        <title>A chromosome-level genome assembly of the Chinese tupelo Nyssa sinensis.</title>
        <authorList>
            <person name="Yang X."/>
            <person name="Kang M."/>
            <person name="Yang Y."/>
            <person name="Xiong H."/>
            <person name="Wang M."/>
            <person name="Zhang Z."/>
            <person name="Wang Z."/>
            <person name="Wu H."/>
            <person name="Ma T."/>
            <person name="Liu J."/>
            <person name="Xi Z."/>
        </authorList>
    </citation>
    <scope>NUCLEOTIDE SEQUENCE [LARGE SCALE GENOMIC DNA]</scope>
    <source>
        <strain evidence="2">J267</strain>
        <tissue evidence="2">Leaf</tissue>
    </source>
</reference>
<dbReference type="OrthoDB" id="1613518at2759"/>
<gene>
    <name evidence="2" type="ORF">F0562_019935</name>
</gene>
<dbReference type="AlphaFoldDB" id="A0A5J5BRE6"/>
<evidence type="ECO:0000313" key="2">
    <source>
        <dbReference type="EMBL" id="KAA8545176.1"/>
    </source>
</evidence>
<feature type="signal peptide" evidence="1">
    <location>
        <begin position="1"/>
        <end position="32"/>
    </location>
</feature>
<evidence type="ECO:0000313" key="3">
    <source>
        <dbReference type="Proteomes" id="UP000325577"/>
    </source>
</evidence>
<evidence type="ECO:0000256" key="1">
    <source>
        <dbReference type="SAM" id="SignalP"/>
    </source>
</evidence>
<name>A0A5J5BRE6_9ASTE</name>
<proteinExistence type="predicted"/>
<protein>
    <recommendedName>
        <fullName evidence="4">Pectin acetylesterase</fullName>
    </recommendedName>
</protein>
<dbReference type="EMBL" id="CM018033">
    <property type="protein sequence ID" value="KAA8545176.1"/>
    <property type="molecule type" value="Genomic_DNA"/>
</dbReference>
<keyword evidence="3" id="KW-1185">Reference proteome</keyword>
<dbReference type="Proteomes" id="UP000325577">
    <property type="component" value="Linkage Group LG10"/>
</dbReference>
<keyword evidence="1" id="KW-0732">Signal</keyword>
<accession>A0A5J5BRE6</accession>
<evidence type="ECO:0008006" key="4">
    <source>
        <dbReference type="Google" id="ProtNLM"/>
    </source>
</evidence>
<feature type="chain" id="PRO_5023927683" description="Pectin acetylesterase" evidence="1">
    <location>
        <begin position="33"/>
        <end position="114"/>
    </location>
</feature>
<sequence>MATSSGFSRIFALCCFVTTLIIASSYTVGASGDHHHLGWIPTRSGCRGSIAECLAGDEFDFDSEINRRILATSKPILTPAGAMQSLAAGAWVDKSKPELSWAGPELRPPQANPV</sequence>